<evidence type="ECO:0000256" key="3">
    <source>
        <dbReference type="ARBA" id="ARBA00022448"/>
    </source>
</evidence>
<evidence type="ECO:0000313" key="15">
    <source>
        <dbReference type="EMBL" id="VDD62454.1"/>
    </source>
</evidence>
<dbReference type="GO" id="GO:0016887">
    <property type="term" value="F:ATP hydrolysis activity"/>
    <property type="evidence" value="ECO:0007669"/>
    <property type="project" value="InterPro"/>
</dbReference>
<dbReference type="AlphaFoldDB" id="A0A3P6GX22"/>
<feature type="transmembrane region" description="Helical" evidence="12">
    <location>
        <begin position="837"/>
        <end position="862"/>
    </location>
</feature>
<dbReference type="Pfam" id="PF00005">
    <property type="entry name" value="ABC_tran"/>
    <property type="match status" value="2"/>
</dbReference>
<keyword evidence="7" id="KW-0067">ATP-binding</keyword>
<dbReference type="GO" id="GO:0015421">
    <property type="term" value="F:ABC-type oligopeptide transporter activity"/>
    <property type="evidence" value="ECO:0007669"/>
    <property type="project" value="TreeGrafter"/>
</dbReference>
<dbReference type="PANTHER" id="PTHR43394">
    <property type="entry name" value="ATP-DEPENDENT PERMEASE MDL1, MITOCHONDRIAL"/>
    <property type="match status" value="1"/>
</dbReference>
<protein>
    <submittedName>
        <fullName evidence="15">Uncharacterized protein</fullName>
    </submittedName>
</protein>
<feature type="transmembrane region" description="Helical" evidence="12">
    <location>
        <begin position="931"/>
        <end position="956"/>
    </location>
</feature>
<dbReference type="CDD" id="cd18577">
    <property type="entry name" value="ABC_6TM_Pgp_ABCB1_D1_like"/>
    <property type="match status" value="1"/>
</dbReference>
<dbReference type="PROSITE" id="PS50929">
    <property type="entry name" value="ABC_TM1F"/>
    <property type="match status" value="2"/>
</dbReference>
<dbReference type="FunFam" id="3.40.50.300:FF:000066">
    <property type="entry name" value="ABC transporter B family member 1"/>
    <property type="match status" value="2"/>
</dbReference>
<feature type="domain" description="ABC transmembrane type-1" evidence="14">
    <location>
        <begin position="712"/>
        <end position="995"/>
    </location>
</feature>
<dbReference type="InterPro" id="IPR003439">
    <property type="entry name" value="ABC_transporter-like_ATP-bd"/>
</dbReference>
<name>A0A3P6GX22_BRAOL</name>
<comment type="subcellular location">
    <subcellularLocation>
        <location evidence="1">Cell membrane</location>
        <topology evidence="1">Multi-pass membrane protein</topology>
    </subcellularLocation>
</comment>
<dbReference type="InterPro" id="IPR027417">
    <property type="entry name" value="P-loop_NTPase"/>
</dbReference>
<evidence type="ECO:0000256" key="7">
    <source>
        <dbReference type="ARBA" id="ARBA00022840"/>
    </source>
</evidence>
<feature type="domain" description="ABC transmembrane type-1" evidence="14">
    <location>
        <begin position="52"/>
        <end position="323"/>
    </location>
</feature>
<dbReference type="GO" id="GO:0010329">
    <property type="term" value="F:auxin efflux transmembrane transporter activity"/>
    <property type="evidence" value="ECO:0007669"/>
    <property type="project" value="UniProtKB-ARBA"/>
</dbReference>
<organism evidence="15">
    <name type="scientific">Brassica oleracea</name>
    <name type="common">Wild cabbage</name>
    <dbReference type="NCBI Taxonomy" id="3712"/>
    <lineage>
        <taxon>Eukaryota</taxon>
        <taxon>Viridiplantae</taxon>
        <taxon>Streptophyta</taxon>
        <taxon>Embryophyta</taxon>
        <taxon>Tracheophyta</taxon>
        <taxon>Spermatophyta</taxon>
        <taxon>Magnoliopsida</taxon>
        <taxon>eudicotyledons</taxon>
        <taxon>Gunneridae</taxon>
        <taxon>Pentapetalae</taxon>
        <taxon>rosids</taxon>
        <taxon>malvids</taxon>
        <taxon>Brassicales</taxon>
        <taxon>Brassicaceae</taxon>
        <taxon>Brassiceae</taxon>
        <taxon>Brassica</taxon>
    </lineage>
</organism>
<dbReference type="EMBL" id="LR031880">
    <property type="protein sequence ID" value="VDD62454.1"/>
    <property type="molecule type" value="Genomic_DNA"/>
</dbReference>
<evidence type="ECO:0000256" key="1">
    <source>
        <dbReference type="ARBA" id="ARBA00004651"/>
    </source>
</evidence>
<dbReference type="InterPro" id="IPR017871">
    <property type="entry name" value="ABC_transporter-like_CS"/>
</dbReference>
<keyword evidence="5" id="KW-0677">Repeat</keyword>
<feature type="domain" description="ABC transporter" evidence="13">
    <location>
        <begin position="395"/>
        <end position="631"/>
    </location>
</feature>
<feature type="transmembrane region" description="Helical" evidence="12">
    <location>
        <begin position="751"/>
        <end position="778"/>
    </location>
</feature>
<feature type="transmembrane region" description="Helical" evidence="12">
    <location>
        <begin position="279"/>
        <end position="300"/>
    </location>
</feature>
<accession>A0A3P6GX22</accession>
<evidence type="ECO:0000256" key="9">
    <source>
        <dbReference type="ARBA" id="ARBA00023136"/>
    </source>
</evidence>
<evidence type="ECO:0000256" key="11">
    <source>
        <dbReference type="SAM" id="MobiDB-lite"/>
    </source>
</evidence>
<evidence type="ECO:0000256" key="12">
    <source>
        <dbReference type="SAM" id="Phobius"/>
    </source>
</evidence>
<keyword evidence="4 12" id="KW-0812">Transmembrane</keyword>
<evidence type="ECO:0000256" key="2">
    <source>
        <dbReference type="ARBA" id="ARBA00007577"/>
    </source>
</evidence>
<keyword evidence="3" id="KW-0813">Transport</keyword>
<dbReference type="CDD" id="cd03249">
    <property type="entry name" value="ABC_MTABC3_MDL1_MDL2"/>
    <property type="match status" value="2"/>
</dbReference>
<sequence length="1274" mass="138604">MVNVSSFETSHVHSRSPTQSEMKKGKIEEKAKTVPFYKLFSFSDVTDVLLMIVGSVGAIGNGLGFPLMTLLFGDLIDTIGQNLFTNDIVELISKICLKFVYLGLGTFVAAFLQVSCWVITGERQAARIRSLYLKTILRQDIVFFDVETNTGEVVGRMSGDTVLILDAMGEKVGKFIQLLATFLAGYALAFVKGWLLTLVMLASIPLLAMAGAATSIISTKASSQQQAAYAKASTIVEQTCGSIRTVASFTREKQAISSYKELINLAYESTVNQGFSTGLGLGVMFLVFFCSYALAIWFGGEMILRKGYTGGAVINVMVIVVTINLTSEARRDLSNVYKRDEPIHLLPIGQAAPCLTSFAAGQAAAYKMFETIKRKPVIDCFDQNGKVLEDIQGKIELRDVCFSYPARPREEVFRGFSLMISSGTTTALVGESGSGKSTVISLIERFYDPNSGQVLIDGVDLKEFQLKWIRGKIGLVSQEPVLFSSSIMENIGYGKVGATVQEIEAAAKLANAAKFIDKLPRGLETMVGEHGTQLSGGQKQRIAIARAILKDPRILLLDEATSALDAESERVVQEALDRVMANRTTVIVAHRLSTVRNADVIAVLHRGQIVEEGSHLELLKDHEGVYSQLIRLQEINTESKRLEISNGQQDGSIRNGGNSGSRMHGDDDDESVSALVLLAGQENTEMPKDMPKDVSITRIAALNKPEALILTLGTIVCALDGAIFPIFGLFFAKVIMAFFQPPHELRSDSRYWSIIFVLLGVLSLVVYPTHMSLFAVAGGRLIRRIRSMCFEKVVHMEVGWFDEPENSSGAIGARLSADAALIRTLVGDSLALTIKNVATAVVGIIIAFVISWELAVIILVPIPLTGINHYVQIKFMKGFSADAKYEEASQVASDAVGSIRTVASFCAEEKVIEMYKKRCEDSIKSGMKQGLVAGLGFGLSFFVLYSVYAACFYAGARLVKDGRTTYNGVFEVFLTLTVTTIGISGVSSSAPDSSKAKSAAASIFRIIDRKSKIDTRDESGMVLENVKGDIEFCHISFAYQTRPDIQIFRDLCFFIRAGKTVALVGESGSGKSTVISLLQRFYDPDSGHITLDGVELKKLQLKWLRQQMGLVGQEPVLFNDTIRANIAYGKGGEEATEAEIVAASELSNAHKFISSIQKGYDTVVGERGIQLSGGQKQRVAIARAIVKEPKILLLDEATSALDAESEHVVQDALDRVMVNRTTIVVAHRLSTIKNADIIAVVENGMIVEKGTHETLMNIEGGVYASLVQPHMSAF</sequence>
<dbReference type="GO" id="GO:0005886">
    <property type="term" value="C:plasma membrane"/>
    <property type="evidence" value="ECO:0007669"/>
    <property type="project" value="UniProtKB-SubCell"/>
</dbReference>
<dbReference type="InterPro" id="IPR011527">
    <property type="entry name" value="ABC1_TM_dom"/>
</dbReference>
<evidence type="ECO:0000259" key="13">
    <source>
        <dbReference type="PROSITE" id="PS50893"/>
    </source>
</evidence>
<evidence type="ECO:0000256" key="8">
    <source>
        <dbReference type="ARBA" id="ARBA00022989"/>
    </source>
</evidence>
<dbReference type="GO" id="GO:0090374">
    <property type="term" value="P:oligopeptide export from mitochondrion"/>
    <property type="evidence" value="ECO:0007669"/>
    <property type="project" value="TreeGrafter"/>
</dbReference>
<feature type="transmembrane region" description="Helical" evidence="12">
    <location>
        <begin position="99"/>
        <end position="120"/>
    </location>
</feature>
<comment type="similarity">
    <text evidence="2">Belongs to the ABC transporter superfamily. ABCB family. Multidrug resistance exporter (TC 3.A.1.201) subfamily.</text>
</comment>
<feature type="region of interest" description="Disordered" evidence="11">
    <location>
        <begin position="1"/>
        <end position="26"/>
    </location>
</feature>
<dbReference type="PROSITE" id="PS00211">
    <property type="entry name" value="ABC_TRANSPORTER_1"/>
    <property type="match status" value="2"/>
</dbReference>
<dbReference type="InterPro" id="IPR039421">
    <property type="entry name" value="Type_1_exporter"/>
</dbReference>
<proteinExistence type="inferred from homology"/>
<feature type="region of interest" description="Disordered" evidence="11">
    <location>
        <begin position="643"/>
        <end position="667"/>
    </location>
</feature>
<dbReference type="PANTHER" id="PTHR43394:SF16">
    <property type="entry name" value="ABC TRANSPORTER B FAMILY MEMBER 4-LIKE ISOFORM X1"/>
    <property type="match status" value="1"/>
</dbReference>
<evidence type="ECO:0000259" key="14">
    <source>
        <dbReference type="PROSITE" id="PS50929"/>
    </source>
</evidence>
<dbReference type="GO" id="GO:0005743">
    <property type="term" value="C:mitochondrial inner membrane"/>
    <property type="evidence" value="ECO:0007669"/>
    <property type="project" value="TreeGrafter"/>
</dbReference>
<feature type="transmembrane region" description="Helical" evidence="12">
    <location>
        <begin position="178"/>
        <end position="204"/>
    </location>
</feature>
<reference evidence="15" key="1">
    <citation type="submission" date="2018-11" db="EMBL/GenBank/DDBJ databases">
        <authorList>
            <consortium name="Genoscope - CEA"/>
            <person name="William W."/>
        </authorList>
    </citation>
    <scope>NUCLEOTIDE SEQUENCE</scope>
</reference>
<dbReference type="GO" id="GO:0005524">
    <property type="term" value="F:ATP binding"/>
    <property type="evidence" value="ECO:0007669"/>
    <property type="project" value="UniProtKB-KW"/>
</dbReference>
<keyword evidence="8 12" id="KW-1133">Transmembrane helix</keyword>
<dbReference type="FunFam" id="1.20.1560.10:FF:000009">
    <property type="entry name" value="ABC transporter B family member 1"/>
    <property type="match status" value="1"/>
</dbReference>
<dbReference type="GO" id="GO:0010328">
    <property type="term" value="F:auxin influx transmembrane transporter activity"/>
    <property type="evidence" value="ECO:0007669"/>
    <property type="project" value="UniProtKB-ARBA"/>
</dbReference>
<feature type="domain" description="ABC transporter" evidence="13">
    <location>
        <begin position="1030"/>
        <end position="1268"/>
    </location>
</feature>
<evidence type="ECO:0000256" key="4">
    <source>
        <dbReference type="ARBA" id="ARBA00022692"/>
    </source>
</evidence>
<keyword evidence="10" id="KW-0325">Glycoprotein</keyword>
<dbReference type="CDD" id="cd18578">
    <property type="entry name" value="ABC_6TM_Pgp_ABCB1_D2_like"/>
    <property type="match status" value="1"/>
</dbReference>
<dbReference type="SMART" id="SM00382">
    <property type="entry name" value="AAA"/>
    <property type="match status" value="2"/>
</dbReference>
<evidence type="ECO:0000256" key="5">
    <source>
        <dbReference type="ARBA" id="ARBA00022737"/>
    </source>
</evidence>
<dbReference type="Pfam" id="PF00664">
    <property type="entry name" value="ABC_membrane"/>
    <property type="match status" value="2"/>
</dbReference>
<keyword evidence="9 12" id="KW-0472">Membrane</keyword>
<dbReference type="Gene3D" id="1.20.1560.10">
    <property type="entry name" value="ABC transporter type 1, transmembrane domain"/>
    <property type="match status" value="1"/>
</dbReference>
<dbReference type="SUPFAM" id="SSF52540">
    <property type="entry name" value="P-loop containing nucleoside triphosphate hydrolases"/>
    <property type="match status" value="2"/>
</dbReference>
<feature type="transmembrane region" description="Helical" evidence="12">
    <location>
        <begin position="707"/>
        <end position="731"/>
    </location>
</feature>
<feature type="transmembrane region" description="Helical" evidence="12">
    <location>
        <begin position="307"/>
        <end position="325"/>
    </location>
</feature>
<dbReference type="SUPFAM" id="SSF90123">
    <property type="entry name" value="ABC transporter transmembrane region"/>
    <property type="match status" value="2"/>
</dbReference>
<gene>
    <name evidence="15" type="ORF">BOLC6T37907H</name>
</gene>
<dbReference type="InterPro" id="IPR003593">
    <property type="entry name" value="AAA+_ATPase"/>
</dbReference>
<evidence type="ECO:0000256" key="6">
    <source>
        <dbReference type="ARBA" id="ARBA00022741"/>
    </source>
</evidence>
<dbReference type="Gene3D" id="3.40.50.300">
    <property type="entry name" value="P-loop containing nucleotide triphosphate hydrolases"/>
    <property type="match status" value="2"/>
</dbReference>
<dbReference type="PROSITE" id="PS50893">
    <property type="entry name" value="ABC_TRANSPORTER_2"/>
    <property type="match status" value="2"/>
</dbReference>
<feature type="compositionally biased region" description="Low complexity" evidence="11">
    <location>
        <begin position="651"/>
        <end position="662"/>
    </location>
</feature>
<feature type="compositionally biased region" description="Polar residues" evidence="11">
    <location>
        <begin position="1"/>
        <end position="20"/>
    </location>
</feature>
<keyword evidence="6" id="KW-0547">Nucleotide-binding</keyword>
<dbReference type="InterPro" id="IPR036640">
    <property type="entry name" value="ABC1_TM_sf"/>
</dbReference>
<feature type="transmembrane region" description="Helical" evidence="12">
    <location>
        <begin position="48"/>
        <end position="72"/>
    </location>
</feature>
<evidence type="ECO:0000256" key="10">
    <source>
        <dbReference type="ARBA" id="ARBA00023180"/>
    </source>
</evidence>
<feature type="transmembrane region" description="Helical" evidence="12">
    <location>
        <begin position="968"/>
        <end position="987"/>
    </location>
</feature>